<protein>
    <recommendedName>
        <fullName evidence="4">Transposase MuDR plant domain-containing protein</fullName>
    </recommendedName>
</protein>
<dbReference type="Proteomes" id="UP000289738">
    <property type="component" value="Chromosome A01"/>
</dbReference>
<organism evidence="2 3">
    <name type="scientific">Arachis hypogaea</name>
    <name type="common">Peanut</name>
    <dbReference type="NCBI Taxonomy" id="3818"/>
    <lineage>
        <taxon>Eukaryota</taxon>
        <taxon>Viridiplantae</taxon>
        <taxon>Streptophyta</taxon>
        <taxon>Embryophyta</taxon>
        <taxon>Tracheophyta</taxon>
        <taxon>Spermatophyta</taxon>
        <taxon>Magnoliopsida</taxon>
        <taxon>eudicotyledons</taxon>
        <taxon>Gunneridae</taxon>
        <taxon>Pentapetalae</taxon>
        <taxon>rosids</taxon>
        <taxon>fabids</taxon>
        <taxon>Fabales</taxon>
        <taxon>Fabaceae</taxon>
        <taxon>Papilionoideae</taxon>
        <taxon>50 kb inversion clade</taxon>
        <taxon>dalbergioids sensu lato</taxon>
        <taxon>Dalbergieae</taxon>
        <taxon>Pterocarpus clade</taxon>
        <taxon>Arachis</taxon>
    </lineage>
</organism>
<feature type="region of interest" description="Disordered" evidence="1">
    <location>
        <begin position="408"/>
        <end position="456"/>
    </location>
</feature>
<evidence type="ECO:0000256" key="1">
    <source>
        <dbReference type="SAM" id="MobiDB-lite"/>
    </source>
</evidence>
<feature type="region of interest" description="Disordered" evidence="1">
    <location>
        <begin position="104"/>
        <end position="162"/>
    </location>
</feature>
<evidence type="ECO:0008006" key="4">
    <source>
        <dbReference type="Google" id="ProtNLM"/>
    </source>
</evidence>
<sequence length="456" mass="52284">MWYKSPKDEIDVRLRILHTDKDAMDMARIGMRDNMVELFVVHKDGVTAMKGCTIEKVQEINGGEAAAPTAGTVGHGPIVLHKTQSSAQAKVGKKPKVVIEAQPDMVEDDSMVTERSNFSGVDESEDDDYQPRNDEATDEGDIDEQWSENSSGDSATEVAFDDSDDDWNGEFSAIANKGKEQVVATGLSDEDDGYESKELWDVPVSDDEGDPLLKKYSLYKSLKNMKEYKWKFRTMYVDRNAFKECVTSYAVHSDRGIWFSKCDSHRCKAVCQEGYKWFAYCHKMRRDDIWQLNDPQLALMDASSRLHMGEWERRMEEIHLVDQGVYNHLMEIPTKYWKAREKPIVSMLEDIRVYLMNRFRKPIGRPKLSRNKAGDESRKNGPLSKLSRAGQQQKCSYCFALGHNKRTCPRKRKNAAPQAKKSADTTRTPNAARMQRKQQQKQQQNFSQRGRAIHKL</sequence>
<proteinExistence type="predicted"/>
<evidence type="ECO:0000313" key="3">
    <source>
        <dbReference type="Proteomes" id="UP000289738"/>
    </source>
</evidence>
<feature type="compositionally biased region" description="Acidic residues" evidence="1">
    <location>
        <begin position="136"/>
        <end position="146"/>
    </location>
</feature>
<name>A0A445ETL7_ARAHY</name>
<keyword evidence="3" id="KW-1185">Reference proteome</keyword>
<evidence type="ECO:0000313" key="2">
    <source>
        <dbReference type="EMBL" id="RYR78696.1"/>
    </source>
</evidence>
<feature type="region of interest" description="Disordered" evidence="1">
    <location>
        <begin position="364"/>
        <end position="388"/>
    </location>
</feature>
<comment type="caution">
    <text evidence="2">The sequence shown here is derived from an EMBL/GenBank/DDBJ whole genome shotgun (WGS) entry which is preliminary data.</text>
</comment>
<dbReference type="AlphaFoldDB" id="A0A445ETL7"/>
<reference evidence="2 3" key="1">
    <citation type="submission" date="2019-01" db="EMBL/GenBank/DDBJ databases">
        <title>Sequencing of cultivated peanut Arachis hypogaea provides insights into genome evolution and oil improvement.</title>
        <authorList>
            <person name="Chen X."/>
        </authorList>
    </citation>
    <scope>NUCLEOTIDE SEQUENCE [LARGE SCALE GENOMIC DNA]</scope>
    <source>
        <strain evidence="3">cv. Fuhuasheng</strain>
        <tissue evidence="2">Leaves</tissue>
    </source>
</reference>
<gene>
    <name evidence="2" type="ORF">Ahy_A01g003552</name>
</gene>
<dbReference type="EMBL" id="SDMP01000001">
    <property type="protein sequence ID" value="RYR78696.1"/>
    <property type="molecule type" value="Genomic_DNA"/>
</dbReference>
<accession>A0A445ETL7</accession>